<reference evidence="4" key="1">
    <citation type="submission" date="2014-09" db="EMBL/GenBank/DDBJ databases">
        <title>Draft genome sequence of an oleaginous Mucoromycotina fungus Mucor ambiguus NBRC6742.</title>
        <authorList>
            <person name="Takeda I."/>
            <person name="Yamane N."/>
            <person name="Morita T."/>
            <person name="Tamano K."/>
            <person name="Machida M."/>
            <person name="Baker S."/>
            <person name="Koike H."/>
        </authorList>
    </citation>
    <scope>NUCLEOTIDE SEQUENCE</scope>
    <source>
        <strain evidence="4">NBRC 6742</strain>
    </source>
</reference>
<dbReference type="OrthoDB" id="10251073at2759"/>
<keyword evidence="5" id="KW-1185">Reference proteome</keyword>
<gene>
    <name evidence="4" type="ORF">MAM1_0227d08371</name>
</gene>
<feature type="compositionally biased region" description="Polar residues" evidence="1">
    <location>
        <begin position="62"/>
        <end position="78"/>
    </location>
</feature>
<dbReference type="SMART" id="SM00151">
    <property type="entry name" value="SWIB"/>
    <property type="match status" value="1"/>
</dbReference>
<dbReference type="InterPro" id="IPR036885">
    <property type="entry name" value="SWIB_MDM2_dom_sf"/>
</dbReference>
<dbReference type="PROSITE" id="PS51925">
    <property type="entry name" value="SWIB_MDM2"/>
    <property type="match status" value="1"/>
</dbReference>
<evidence type="ECO:0000313" key="5">
    <source>
        <dbReference type="Proteomes" id="UP000053815"/>
    </source>
</evidence>
<dbReference type="EMBL" id="DF836516">
    <property type="protein sequence ID" value="GAN08854.1"/>
    <property type="molecule type" value="Genomic_DNA"/>
</dbReference>
<dbReference type="Pfam" id="PF08766">
    <property type="entry name" value="DEK_C"/>
    <property type="match status" value="1"/>
</dbReference>
<dbReference type="Gene3D" id="1.10.10.60">
    <property type="entry name" value="Homeodomain-like"/>
    <property type="match status" value="1"/>
</dbReference>
<dbReference type="AlphaFoldDB" id="A0A0C9MN31"/>
<dbReference type="SUPFAM" id="SSF47592">
    <property type="entry name" value="SWIB/MDM2 domain"/>
    <property type="match status" value="1"/>
</dbReference>
<dbReference type="SUPFAM" id="SSF109715">
    <property type="entry name" value="DEK C-terminal domain"/>
    <property type="match status" value="1"/>
</dbReference>
<evidence type="ECO:0000256" key="1">
    <source>
        <dbReference type="SAM" id="MobiDB-lite"/>
    </source>
</evidence>
<dbReference type="PANTHER" id="PTHR13844">
    <property type="entry name" value="SWI/SNF-RELATED MATRIX-ASSOCIATED ACTIN-DEPENDENT REGULATOR OF CHROMATIN SUBFAMILY D"/>
    <property type="match status" value="1"/>
</dbReference>
<feature type="domain" description="DEK-C" evidence="3">
    <location>
        <begin position="1"/>
        <end position="54"/>
    </location>
</feature>
<dbReference type="STRING" id="91626.A0A0C9MN31"/>
<dbReference type="PROSITE" id="PS51998">
    <property type="entry name" value="DEK_C"/>
    <property type="match status" value="1"/>
</dbReference>
<dbReference type="InterPro" id="IPR003121">
    <property type="entry name" value="SWIB_MDM2_domain"/>
</dbReference>
<dbReference type="InterPro" id="IPR019835">
    <property type="entry name" value="SWIB_domain"/>
</dbReference>
<feature type="domain" description="DM2" evidence="2">
    <location>
        <begin position="98"/>
        <end position="183"/>
    </location>
</feature>
<evidence type="ECO:0000313" key="4">
    <source>
        <dbReference type="EMBL" id="GAN08854.1"/>
    </source>
</evidence>
<accession>A0A0C9MN31</accession>
<protein>
    <submittedName>
        <fullName evidence="4">RNA polymerase I upstream activation factor complex subunit Spp27</fullName>
    </submittedName>
</protein>
<sequence>MCEQYRAKIEAILKDADLATVSAKSIRRSLEAQTGTSLDPIKKEINAFIGEIFVKFQEQQEKSSSPPAKSRAQDNNAKTVKKTTSPAIKKPAPKKKKEVKEKRVIDWPLLKVSPPLSDIIKTDLCSRPQAVKKMWEYIREYNLQSETDKRVLKCDAKLKELCDGEDEVSAFSINKYTQKCFTNIPKEEQPKYKQMLLEREAQDPSNNSPHK</sequence>
<organism evidence="4">
    <name type="scientific">Mucor ambiguus</name>
    <dbReference type="NCBI Taxonomy" id="91626"/>
    <lineage>
        <taxon>Eukaryota</taxon>
        <taxon>Fungi</taxon>
        <taxon>Fungi incertae sedis</taxon>
        <taxon>Mucoromycota</taxon>
        <taxon>Mucoromycotina</taxon>
        <taxon>Mucoromycetes</taxon>
        <taxon>Mucorales</taxon>
        <taxon>Mucorineae</taxon>
        <taxon>Mucoraceae</taxon>
        <taxon>Mucor</taxon>
    </lineage>
</organism>
<dbReference type="Gene3D" id="1.10.245.10">
    <property type="entry name" value="SWIB/MDM2 domain"/>
    <property type="match status" value="1"/>
</dbReference>
<name>A0A0C9MN31_9FUNG</name>
<dbReference type="Pfam" id="PF02201">
    <property type="entry name" value="SWIB"/>
    <property type="match status" value="1"/>
</dbReference>
<feature type="region of interest" description="Disordered" evidence="1">
    <location>
        <begin position="60"/>
        <end position="97"/>
    </location>
</feature>
<evidence type="ECO:0000259" key="3">
    <source>
        <dbReference type="PROSITE" id="PS51998"/>
    </source>
</evidence>
<dbReference type="CDD" id="cd10567">
    <property type="entry name" value="SWIB-MDM2_like"/>
    <property type="match status" value="1"/>
</dbReference>
<proteinExistence type="predicted"/>
<dbReference type="Proteomes" id="UP000053815">
    <property type="component" value="Unassembled WGS sequence"/>
</dbReference>
<evidence type="ECO:0000259" key="2">
    <source>
        <dbReference type="PROSITE" id="PS51925"/>
    </source>
</evidence>
<dbReference type="InterPro" id="IPR014876">
    <property type="entry name" value="DEK_C"/>
</dbReference>